<dbReference type="AlphaFoldDB" id="A0A8J7FW93"/>
<dbReference type="SUPFAM" id="SSF53448">
    <property type="entry name" value="Nucleotide-diphospho-sugar transferases"/>
    <property type="match status" value="1"/>
</dbReference>
<dbReference type="GO" id="GO:0016758">
    <property type="term" value="F:hexosyltransferase activity"/>
    <property type="evidence" value="ECO:0007669"/>
    <property type="project" value="UniProtKB-ARBA"/>
</dbReference>
<dbReference type="Pfam" id="PF00535">
    <property type="entry name" value="Glycos_transf_2"/>
    <property type="match status" value="1"/>
</dbReference>
<dbReference type="CDD" id="cd00761">
    <property type="entry name" value="Glyco_tranf_GTA_type"/>
    <property type="match status" value="1"/>
</dbReference>
<keyword evidence="2" id="KW-0808">Transferase</keyword>
<sequence length="366" mass="43375">MEKIKISIIIPVYKPGEYIHDCINSLINQTFKEAEFIFVNDGSPDNVLDVLEEYQAKYARIKIITQKNQGISIARNTGLQSACGDYIGFMDNDDYYELDFLENLYNAVKINNLDIVVSRTIEERDEKKLVKNPIFKTNKIYDSEFSKKNFIKNLMLEESLFAVWNKLYKRSMIEEHQIRFPANREIEEDCMFNLQAFNIASKIMFIDYYGYNYREVLTSESRRFIERDLFSKALEKFHFDYKNKFGLQLTVEEEREYKSIRLINRAVYLTFICSNDKSTFSLKYNYIINIIKNKTLIDAVNASYNNPLLKQGKYDTLLRYIIKQQNYTLLKSIIWIIHMVYTPKLSEVFRSLNGTNKNVELIKNEN</sequence>
<dbReference type="PANTHER" id="PTHR22916:SF51">
    <property type="entry name" value="GLYCOSYLTRANSFERASE EPSH-RELATED"/>
    <property type="match status" value="1"/>
</dbReference>
<dbReference type="InterPro" id="IPR001173">
    <property type="entry name" value="Glyco_trans_2-like"/>
</dbReference>
<protein>
    <submittedName>
        <fullName evidence="4">Glycosyltransferase</fullName>
    </submittedName>
</protein>
<dbReference type="InterPro" id="IPR029044">
    <property type="entry name" value="Nucleotide-diphossugar_trans"/>
</dbReference>
<evidence type="ECO:0000259" key="3">
    <source>
        <dbReference type="Pfam" id="PF00535"/>
    </source>
</evidence>
<evidence type="ECO:0000313" key="4">
    <source>
        <dbReference type="EMBL" id="MBF0597701.1"/>
    </source>
</evidence>
<name>A0A8J7FW93_9FLAO</name>
<evidence type="ECO:0000256" key="2">
    <source>
        <dbReference type="ARBA" id="ARBA00022679"/>
    </source>
</evidence>
<dbReference type="Gene3D" id="3.90.550.10">
    <property type="entry name" value="Spore Coat Polysaccharide Biosynthesis Protein SpsA, Chain A"/>
    <property type="match status" value="1"/>
</dbReference>
<evidence type="ECO:0000313" key="5">
    <source>
        <dbReference type="Proteomes" id="UP000608754"/>
    </source>
</evidence>
<feature type="domain" description="Glycosyltransferase 2-like" evidence="3">
    <location>
        <begin position="7"/>
        <end position="175"/>
    </location>
</feature>
<evidence type="ECO:0000256" key="1">
    <source>
        <dbReference type="ARBA" id="ARBA00022676"/>
    </source>
</evidence>
<accession>A0A8J7FW93</accession>
<keyword evidence="5" id="KW-1185">Reference proteome</keyword>
<dbReference type="PANTHER" id="PTHR22916">
    <property type="entry name" value="GLYCOSYLTRANSFERASE"/>
    <property type="match status" value="1"/>
</dbReference>
<gene>
    <name evidence="4" type="ORF">IM532_09615</name>
</gene>
<reference evidence="4" key="1">
    <citation type="submission" date="2020-10" db="EMBL/GenBank/DDBJ databases">
        <authorList>
            <person name="Lu T."/>
            <person name="Wang Q."/>
            <person name="Han X."/>
        </authorList>
    </citation>
    <scope>NUCLEOTIDE SEQUENCE</scope>
    <source>
        <strain evidence="4">WQ 117</strain>
    </source>
</reference>
<comment type="caution">
    <text evidence="4">The sequence shown here is derived from an EMBL/GenBank/DDBJ whole genome shotgun (WGS) entry which is preliminary data.</text>
</comment>
<dbReference type="Proteomes" id="UP000608754">
    <property type="component" value="Unassembled WGS sequence"/>
</dbReference>
<keyword evidence="1" id="KW-0328">Glycosyltransferase</keyword>
<proteinExistence type="predicted"/>
<dbReference type="RefSeq" id="WP_194183249.1">
    <property type="nucleotide sequence ID" value="NZ_JADGIK010000006.1"/>
</dbReference>
<dbReference type="EMBL" id="JADGIK010000006">
    <property type="protein sequence ID" value="MBF0597701.1"/>
    <property type="molecule type" value="Genomic_DNA"/>
</dbReference>
<organism evidence="4 5">
    <name type="scientific">Faecalibacter rhinopitheci</name>
    <dbReference type="NCBI Taxonomy" id="2779678"/>
    <lineage>
        <taxon>Bacteria</taxon>
        <taxon>Pseudomonadati</taxon>
        <taxon>Bacteroidota</taxon>
        <taxon>Flavobacteriia</taxon>
        <taxon>Flavobacteriales</taxon>
        <taxon>Weeksellaceae</taxon>
        <taxon>Faecalibacter</taxon>
    </lineage>
</organism>